<evidence type="ECO:0000313" key="3">
    <source>
        <dbReference type="EMBL" id="KAK9829208.1"/>
    </source>
</evidence>
<comment type="caution">
    <text evidence="3">The sequence shown here is derived from an EMBL/GenBank/DDBJ whole genome shotgun (WGS) entry which is preliminary data.</text>
</comment>
<dbReference type="AlphaFoldDB" id="A0AAW1R6R5"/>
<feature type="region of interest" description="Disordered" evidence="1">
    <location>
        <begin position="1"/>
        <end position="23"/>
    </location>
</feature>
<feature type="domain" description="Beta-lactamase-related" evidence="2">
    <location>
        <begin position="438"/>
        <end position="816"/>
    </location>
</feature>
<dbReference type="EMBL" id="JALJOR010000001">
    <property type="protein sequence ID" value="KAK9829208.1"/>
    <property type="molecule type" value="Genomic_DNA"/>
</dbReference>
<dbReference type="Pfam" id="PF00144">
    <property type="entry name" value="Beta-lactamase"/>
    <property type="match status" value="1"/>
</dbReference>
<evidence type="ECO:0000259" key="2">
    <source>
        <dbReference type="Pfam" id="PF00144"/>
    </source>
</evidence>
<organism evidence="3 4">
    <name type="scientific">[Myrmecia] bisecta</name>
    <dbReference type="NCBI Taxonomy" id="41462"/>
    <lineage>
        <taxon>Eukaryota</taxon>
        <taxon>Viridiplantae</taxon>
        <taxon>Chlorophyta</taxon>
        <taxon>core chlorophytes</taxon>
        <taxon>Trebouxiophyceae</taxon>
        <taxon>Trebouxiales</taxon>
        <taxon>Trebouxiaceae</taxon>
        <taxon>Myrmecia</taxon>
    </lineage>
</organism>
<reference evidence="3 4" key="1">
    <citation type="journal article" date="2024" name="Nat. Commun.">
        <title>Phylogenomics reveals the evolutionary origins of lichenization in chlorophyte algae.</title>
        <authorList>
            <person name="Puginier C."/>
            <person name="Libourel C."/>
            <person name="Otte J."/>
            <person name="Skaloud P."/>
            <person name="Haon M."/>
            <person name="Grisel S."/>
            <person name="Petersen M."/>
            <person name="Berrin J.G."/>
            <person name="Delaux P.M."/>
            <person name="Dal Grande F."/>
            <person name="Keller J."/>
        </authorList>
    </citation>
    <scope>NUCLEOTIDE SEQUENCE [LARGE SCALE GENOMIC DNA]</scope>
    <source>
        <strain evidence="3 4">SAG 2043</strain>
    </source>
</reference>
<dbReference type="InterPro" id="IPR012338">
    <property type="entry name" value="Beta-lactam/transpept-like"/>
</dbReference>
<sequence>MEEVGGIPVAGVSDGRAEASSAVRDRSQEHVKLLLPVGLNPPSLPASSSEVAAWLLRTEDLQIPVTREAYEALQELPRMKELLVPTDGSNVPASLSTLIRHEPGDIRSEEDTARLIGMFFEMVFGLLEKYSTSSLGMQLERNKAENRTQSSSQVLRDSKLRPDATGIAHQATLLLGEDKWASMMAAINDLKRKLNSLSTLHYGPVNFLLAYAAAGTQFKWFFLPQNCADQMVDLVGPATFNLCKADDRARFLLSIVQAYLLLRQMRNALPPVTRRLPLFGKYLKPDSSGSWVMALATAVHKHVPNFLEHVQAVHTSWAAVQEAYAAAAAAAAADRLAGLQRPCIVSVVGEAKLSRKSNNLDVQLQPVGLEPQFKSEQDVSAMTWAACRALAFLHSYGRGICLRDLRRENTVQLGDLEYCMIDLENAAFADQQLPFHGTVAVAVNGSVEYVNGFGSPFFELGVEFTGHEIFPIASNTKFFISVCTWLLHERGLLNIDDDVADYMDMRDFNRTGKWCPHLYAGLPEAGNRPPCEKITFRHLLGMASGIVSISNNYYNESDWQWQYVLDYRQMNWTYNDMTHPLLGQPYYDIKDAVAWLLDTPLESIPGEKYQYVNYNYQICQYVIEKLTKMPIGSFLRDNIMQPLGLTNTIADPSLGAYGVIKGLVSVPAYISLFTGGFNMLPGQPSDVIPYFSYEQSAYVSHLQNGTLSAKPYGQFVRYAKGAWYSGEMTFGFAGAGLLSNTEDMIKWFLTWSSNPEAIGISKATLRQMVQPIKDSKGNPVNPHFGQGMEVYLSSKKGTELGIDQAFYTGETGGFATDMSLFVNHANTSASDALAVFWNVVPNAPYPTSYNPCSIIADDNITYPLPEILCNYTQTAYEVTGGHLPTEHPYPLPLVGILHVRKTLQAIWGITQAGTAVGGQQSA</sequence>
<dbReference type="InterPro" id="IPR001466">
    <property type="entry name" value="Beta-lactam-related"/>
</dbReference>
<dbReference type="PANTHER" id="PTHR46825">
    <property type="entry name" value="D-ALANYL-D-ALANINE-CARBOXYPEPTIDASE/ENDOPEPTIDASE AMPH"/>
    <property type="match status" value="1"/>
</dbReference>
<protein>
    <recommendedName>
        <fullName evidence="2">Beta-lactamase-related domain-containing protein</fullName>
    </recommendedName>
</protein>
<gene>
    <name evidence="3" type="ORF">WJX72_004497</name>
</gene>
<keyword evidence="4" id="KW-1185">Reference proteome</keyword>
<accession>A0AAW1R6R5</accession>
<dbReference type="SUPFAM" id="SSF56601">
    <property type="entry name" value="beta-lactamase/transpeptidase-like"/>
    <property type="match status" value="1"/>
</dbReference>
<dbReference type="Proteomes" id="UP001489004">
    <property type="component" value="Unassembled WGS sequence"/>
</dbReference>
<evidence type="ECO:0000313" key="4">
    <source>
        <dbReference type="Proteomes" id="UP001489004"/>
    </source>
</evidence>
<evidence type="ECO:0000256" key="1">
    <source>
        <dbReference type="SAM" id="MobiDB-lite"/>
    </source>
</evidence>
<dbReference type="PANTHER" id="PTHR46825:SF9">
    <property type="entry name" value="BETA-LACTAMASE-RELATED DOMAIN-CONTAINING PROTEIN"/>
    <property type="match status" value="1"/>
</dbReference>
<name>A0AAW1R6R5_9CHLO</name>
<dbReference type="Gene3D" id="3.40.710.10">
    <property type="entry name" value="DD-peptidase/beta-lactamase superfamily"/>
    <property type="match status" value="1"/>
</dbReference>
<proteinExistence type="predicted"/>
<dbReference type="InterPro" id="IPR050491">
    <property type="entry name" value="AmpC-like"/>
</dbReference>